<dbReference type="InterPro" id="IPR046366">
    <property type="entry name" value="MPAB"/>
</dbReference>
<comment type="caution">
    <text evidence="3">The sequence shown here is derived from an EMBL/GenBank/DDBJ whole genome shotgun (WGS) entry which is preliminary data.</text>
</comment>
<reference evidence="2 5" key="4">
    <citation type="journal article" date="2024" name="Microbiol. Resour. Announc.">
        <title>Genome annotations for the ascomycete fungi Trichoderma harzianum, Trichoderma aggressivum, and Purpureocillium lilacinum.</title>
        <authorList>
            <person name="Beijen E.P.W."/>
            <person name="Ohm R.A."/>
        </authorList>
    </citation>
    <scope>NUCLEOTIDE SEQUENCE [LARGE SCALE GENOMIC DNA]</scope>
    <source>
        <strain evidence="2 5">CBS 150709</strain>
    </source>
</reference>
<evidence type="ECO:0000313" key="5">
    <source>
        <dbReference type="Proteomes" id="UP001287286"/>
    </source>
</evidence>
<dbReference type="Proteomes" id="UP001287286">
    <property type="component" value="Unassembled WGS sequence"/>
</dbReference>
<dbReference type="EMBL" id="JAWRVI010000008">
    <property type="protein sequence ID" value="KAK4092663.1"/>
    <property type="molecule type" value="Genomic_DNA"/>
</dbReference>
<evidence type="ECO:0000256" key="1">
    <source>
        <dbReference type="SAM" id="Phobius"/>
    </source>
</evidence>
<dbReference type="PANTHER" id="PTHR36124">
    <property type="match status" value="1"/>
</dbReference>
<name>A0A2U3EKE8_PURLI</name>
<keyword evidence="1" id="KW-0472">Membrane</keyword>
<organism evidence="3 4">
    <name type="scientific">Purpureocillium lilacinum</name>
    <name type="common">Paecilomyces lilacinus</name>
    <dbReference type="NCBI Taxonomy" id="33203"/>
    <lineage>
        <taxon>Eukaryota</taxon>
        <taxon>Fungi</taxon>
        <taxon>Dikarya</taxon>
        <taxon>Ascomycota</taxon>
        <taxon>Pezizomycotina</taxon>
        <taxon>Sordariomycetes</taxon>
        <taxon>Hypocreomycetidae</taxon>
        <taxon>Hypocreales</taxon>
        <taxon>Ophiocordycipitaceae</taxon>
        <taxon>Purpureocillium</taxon>
    </lineage>
</organism>
<dbReference type="AlphaFoldDB" id="A0A2U3EKE8"/>
<evidence type="ECO:0000313" key="4">
    <source>
        <dbReference type="Proteomes" id="UP000245956"/>
    </source>
</evidence>
<keyword evidence="1" id="KW-1133">Transmembrane helix</keyword>
<proteinExistence type="predicted"/>
<dbReference type="EMBL" id="LCWV01000003">
    <property type="protein sequence ID" value="PWI74981.1"/>
    <property type="molecule type" value="Genomic_DNA"/>
</dbReference>
<reference evidence="3" key="1">
    <citation type="submission" date="2015-05" db="EMBL/GenBank/DDBJ databases">
        <authorList>
            <person name="Wang D.B."/>
            <person name="Wang M."/>
        </authorList>
    </citation>
    <scope>NUCLEOTIDE SEQUENCE</scope>
    <source>
        <strain evidence="3">36-1</strain>
    </source>
</reference>
<gene>
    <name evidence="3" type="ORF">PCL_08295</name>
    <name evidence="2" type="ORF">Purlil1_3284</name>
</gene>
<protein>
    <submittedName>
        <fullName evidence="3">Uncharacterized protein</fullName>
    </submittedName>
</protein>
<keyword evidence="5" id="KW-1185">Reference proteome</keyword>
<keyword evidence="1" id="KW-0812">Transmembrane</keyword>
<evidence type="ECO:0000313" key="3">
    <source>
        <dbReference type="EMBL" id="PWI74981.1"/>
    </source>
</evidence>
<dbReference type="Proteomes" id="UP000245956">
    <property type="component" value="Unassembled WGS sequence"/>
</dbReference>
<reference evidence="3 4" key="2">
    <citation type="journal article" date="2016" name="Front. Microbiol.">
        <title>Genome and transcriptome sequences reveal the specific parasitism of the nematophagous Purpureocillium lilacinum 36-1.</title>
        <authorList>
            <person name="Xie J."/>
            <person name="Li S."/>
            <person name="Mo C."/>
            <person name="Xiao X."/>
            <person name="Peng D."/>
            <person name="Wang G."/>
            <person name="Xiao Y."/>
        </authorList>
    </citation>
    <scope>NUCLEOTIDE SEQUENCE [LARGE SCALE GENOMIC DNA]</scope>
    <source>
        <strain evidence="3 4">36-1</strain>
    </source>
</reference>
<feature type="transmembrane region" description="Helical" evidence="1">
    <location>
        <begin position="22"/>
        <end position="44"/>
    </location>
</feature>
<dbReference type="PANTHER" id="PTHR36124:SF1">
    <property type="entry name" value="ER-BOUND OXYGENASE MPAB_MPAB'_RUBBER OXYGENASE CATALYTIC DOMAIN-CONTAINING PROTEIN"/>
    <property type="match status" value="1"/>
</dbReference>
<evidence type="ECO:0000313" key="2">
    <source>
        <dbReference type="EMBL" id="KAK4092663.1"/>
    </source>
</evidence>
<reference evidence="2" key="3">
    <citation type="submission" date="2023-11" db="EMBL/GenBank/DDBJ databases">
        <authorList>
            <person name="Beijen E."/>
            <person name="Ohm R.A."/>
        </authorList>
    </citation>
    <scope>NUCLEOTIDE SEQUENCE</scope>
    <source>
        <strain evidence="2">CBS 150709</strain>
    </source>
</reference>
<dbReference type="GO" id="GO:0016491">
    <property type="term" value="F:oxidoreductase activity"/>
    <property type="evidence" value="ECO:0007669"/>
    <property type="project" value="InterPro"/>
</dbReference>
<accession>A0A2U3EKE8</accession>
<sequence>MSSNMTTQAAVNNRYDSPVYQVSWSMALALTLVAYATACSFLRFRRFKDVHARFKYPDRESFSRMTNEDAQAIVHTMSSWECPLFFDLGLRYALFKRQKTYAVDSIAGLLVAVSDLARPDQAPKRKVNEAFRYEDTEIIFVAFAQFHPNSPLLHQAVARMNYLHAPYIKSGRITNEDLVYVLYTAMVEPIRFFRLFEWRAMSEMEEAAQCTLWKYVGDMMEIDYAAVLGKDRWADALEFRDDVTRWACKYEEVHVRPSPEVERLGEVLIDLLLSAYPQMARPLGYQLVLVLLGEKLRYAFRLPEPGVAVTAFAYSLLLLRKLFLRFLALPRRNPINYLSNSPDPKTGRMAHTRYLKEPWYTPATWSARWGPVALATRAYGGIVPGDKPEMKPEGFLWADLGPLSKMGKGADEAAELGQRVSRVAERKCPFSMSAKAPASVVIFSATSRREDAVADVSTAESAGLAAG</sequence>